<keyword evidence="2" id="KW-1185">Reference proteome</keyword>
<protein>
    <submittedName>
        <fullName evidence="1">Uncharacterized protein</fullName>
    </submittedName>
</protein>
<gene>
    <name evidence="1" type="ORF">NPIL_510711</name>
</gene>
<evidence type="ECO:0000313" key="2">
    <source>
        <dbReference type="Proteomes" id="UP000887013"/>
    </source>
</evidence>
<evidence type="ECO:0000313" key="1">
    <source>
        <dbReference type="EMBL" id="GFT61842.1"/>
    </source>
</evidence>
<proteinExistence type="predicted"/>
<sequence length="66" mass="7658">MSSARLMVLILESRVKFDGNHHRAISDLHPIDVDHFENLQKNVLDIEVHQAIGVFQQLFAWFDLVC</sequence>
<accession>A0A8X6PF91</accession>
<dbReference type="EMBL" id="BMAW01019136">
    <property type="protein sequence ID" value="GFT61842.1"/>
    <property type="molecule type" value="Genomic_DNA"/>
</dbReference>
<name>A0A8X6PF91_NEPPI</name>
<dbReference type="AlphaFoldDB" id="A0A8X6PF91"/>
<organism evidence="1 2">
    <name type="scientific">Nephila pilipes</name>
    <name type="common">Giant wood spider</name>
    <name type="synonym">Nephila maculata</name>
    <dbReference type="NCBI Taxonomy" id="299642"/>
    <lineage>
        <taxon>Eukaryota</taxon>
        <taxon>Metazoa</taxon>
        <taxon>Ecdysozoa</taxon>
        <taxon>Arthropoda</taxon>
        <taxon>Chelicerata</taxon>
        <taxon>Arachnida</taxon>
        <taxon>Araneae</taxon>
        <taxon>Araneomorphae</taxon>
        <taxon>Entelegynae</taxon>
        <taxon>Araneoidea</taxon>
        <taxon>Nephilidae</taxon>
        <taxon>Nephila</taxon>
    </lineage>
</organism>
<dbReference type="Proteomes" id="UP000887013">
    <property type="component" value="Unassembled WGS sequence"/>
</dbReference>
<reference evidence="1" key="1">
    <citation type="submission" date="2020-08" db="EMBL/GenBank/DDBJ databases">
        <title>Multicomponent nature underlies the extraordinary mechanical properties of spider dragline silk.</title>
        <authorList>
            <person name="Kono N."/>
            <person name="Nakamura H."/>
            <person name="Mori M."/>
            <person name="Yoshida Y."/>
            <person name="Ohtoshi R."/>
            <person name="Malay A.D."/>
            <person name="Moran D.A.P."/>
            <person name="Tomita M."/>
            <person name="Numata K."/>
            <person name="Arakawa K."/>
        </authorList>
    </citation>
    <scope>NUCLEOTIDE SEQUENCE</scope>
</reference>
<comment type="caution">
    <text evidence="1">The sequence shown here is derived from an EMBL/GenBank/DDBJ whole genome shotgun (WGS) entry which is preliminary data.</text>
</comment>